<evidence type="ECO:0000313" key="3">
    <source>
        <dbReference type="Proteomes" id="UP000194137"/>
    </source>
</evidence>
<accession>A0A1W6ZRC3</accession>
<keyword evidence="1" id="KW-1133">Transmembrane helix</keyword>
<keyword evidence="3" id="KW-1185">Reference proteome</keyword>
<name>A0A1W6ZRC3_9HYPH</name>
<feature type="transmembrane region" description="Helical" evidence="1">
    <location>
        <begin position="157"/>
        <end position="178"/>
    </location>
</feature>
<gene>
    <name evidence="2" type="ORF">CAK95_11670</name>
</gene>
<evidence type="ECO:0000256" key="1">
    <source>
        <dbReference type="SAM" id="Phobius"/>
    </source>
</evidence>
<evidence type="ECO:0000313" key="2">
    <source>
        <dbReference type="EMBL" id="ARP99670.1"/>
    </source>
</evidence>
<dbReference type="AlphaFoldDB" id="A0A1W6ZRC3"/>
<reference evidence="2 3" key="1">
    <citation type="submission" date="2017-05" db="EMBL/GenBank/DDBJ databases">
        <title>Full genome sequence of Pseudorhodoplanes sinuspersici.</title>
        <authorList>
            <person name="Dastgheib S.M.M."/>
            <person name="Shavandi M."/>
            <person name="Tirandaz H."/>
        </authorList>
    </citation>
    <scope>NUCLEOTIDE SEQUENCE [LARGE SCALE GENOMIC DNA]</scope>
    <source>
        <strain evidence="2 3">RIPI110</strain>
    </source>
</reference>
<dbReference type="KEGG" id="psin:CAK95_11670"/>
<feature type="transmembrane region" description="Helical" evidence="1">
    <location>
        <begin position="107"/>
        <end position="127"/>
    </location>
</feature>
<proteinExistence type="predicted"/>
<protein>
    <submittedName>
        <fullName evidence="2">Uncharacterized protein</fullName>
    </submittedName>
</protein>
<organism evidence="2 3">
    <name type="scientific">Pseudorhodoplanes sinuspersici</name>
    <dbReference type="NCBI Taxonomy" id="1235591"/>
    <lineage>
        <taxon>Bacteria</taxon>
        <taxon>Pseudomonadati</taxon>
        <taxon>Pseudomonadota</taxon>
        <taxon>Alphaproteobacteria</taxon>
        <taxon>Hyphomicrobiales</taxon>
        <taxon>Pseudorhodoplanes</taxon>
    </lineage>
</organism>
<dbReference type="Proteomes" id="UP000194137">
    <property type="component" value="Chromosome"/>
</dbReference>
<keyword evidence="1" id="KW-0472">Membrane</keyword>
<keyword evidence="1" id="KW-0812">Transmembrane</keyword>
<feature type="transmembrane region" description="Helical" evidence="1">
    <location>
        <begin position="25"/>
        <end position="42"/>
    </location>
</feature>
<sequence>MLFAGLLVLFFLILPFISRLEASSWSFYGVALGLAIVCLPFIKSLHAEKKKINELASATAMAPICLHDSVRLLVLRSIDDEASLTLAAGAIGTRLARVTFLILSRLLIFYNLALIFTCVVLVGFFLASDLMGANEGARALFYYVFDFFGLEEILPKVLGFMIGIPITCLILLGVAGLFKCVYGRELAVGTSGCEINSQSVPDKIASDLSVITLSDGVGPRRLRHMIYDNHQSAVVIAEWLDRQAAKLRIRFEAEIVSLIRSRSHARREAINAHSMEREAGCAGL</sequence>
<dbReference type="EMBL" id="CP021112">
    <property type="protein sequence ID" value="ARP99670.1"/>
    <property type="molecule type" value="Genomic_DNA"/>
</dbReference>